<name>A0A9P6AXP0_9AGAM</name>
<dbReference type="GO" id="GO:0017118">
    <property type="term" value="F:lipoyltransferase activity"/>
    <property type="evidence" value="ECO:0007669"/>
    <property type="project" value="TreeGrafter"/>
</dbReference>
<dbReference type="PROSITE" id="PS51733">
    <property type="entry name" value="BPL_LPL_CATALYTIC"/>
    <property type="match status" value="1"/>
</dbReference>
<feature type="domain" description="BPL/LPL catalytic" evidence="5">
    <location>
        <begin position="30"/>
        <end position="215"/>
    </location>
</feature>
<evidence type="ECO:0000259" key="5">
    <source>
        <dbReference type="PROSITE" id="PS51733"/>
    </source>
</evidence>
<dbReference type="GO" id="GO:0005739">
    <property type="term" value="C:mitochondrion"/>
    <property type="evidence" value="ECO:0007669"/>
    <property type="project" value="TreeGrafter"/>
</dbReference>
<dbReference type="PANTHER" id="PTHR12561">
    <property type="entry name" value="LIPOATE-PROTEIN LIGASE"/>
    <property type="match status" value="1"/>
</dbReference>
<evidence type="ECO:0000256" key="1">
    <source>
        <dbReference type="ARBA" id="ARBA00003253"/>
    </source>
</evidence>
<dbReference type="AlphaFoldDB" id="A0A9P6AXP0"/>
<dbReference type="GO" id="GO:0009249">
    <property type="term" value="P:protein lipoylation"/>
    <property type="evidence" value="ECO:0007669"/>
    <property type="project" value="InterPro"/>
</dbReference>
<evidence type="ECO:0000256" key="4">
    <source>
        <dbReference type="ARBA" id="ARBA00015925"/>
    </source>
</evidence>
<organism evidence="6 7">
    <name type="scientific">Hydnum rufescens UP504</name>
    <dbReference type="NCBI Taxonomy" id="1448309"/>
    <lineage>
        <taxon>Eukaryota</taxon>
        <taxon>Fungi</taxon>
        <taxon>Dikarya</taxon>
        <taxon>Basidiomycota</taxon>
        <taxon>Agaricomycotina</taxon>
        <taxon>Agaricomycetes</taxon>
        <taxon>Cantharellales</taxon>
        <taxon>Hydnaceae</taxon>
        <taxon>Hydnum</taxon>
    </lineage>
</organism>
<comment type="pathway">
    <text evidence="2">Protein modification; protein lipoylation via exogenous pathway; protein N(6)-(lipoyl)lysine from lipoate: step 2/2.</text>
</comment>
<keyword evidence="7" id="KW-1185">Reference proteome</keyword>
<evidence type="ECO:0000313" key="6">
    <source>
        <dbReference type="EMBL" id="KAF9513270.1"/>
    </source>
</evidence>
<dbReference type="Gene3D" id="3.30.930.10">
    <property type="entry name" value="Bira Bifunctional Protein, Domain 2"/>
    <property type="match status" value="1"/>
</dbReference>
<dbReference type="Proteomes" id="UP000886523">
    <property type="component" value="Unassembled WGS sequence"/>
</dbReference>
<dbReference type="CDD" id="cd16443">
    <property type="entry name" value="LplA"/>
    <property type="match status" value="1"/>
</dbReference>
<dbReference type="Gene3D" id="3.30.390.50">
    <property type="entry name" value="CO dehydrogenase flavoprotein, C-terminal domain"/>
    <property type="match status" value="1"/>
</dbReference>
<feature type="non-terminal residue" evidence="6">
    <location>
        <position position="1"/>
    </location>
</feature>
<dbReference type="OrthoDB" id="201621at2759"/>
<dbReference type="PANTHER" id="PTHR12561:SF3">
    <property type="entry name" value="LIPOYLTRANSFERASE 1, MITOCHONDRIAL"/>
    <property type="match status" value="1"/>
</dbReference>
<sequence length="335" mass="37904">PRGEAKVYLSQSNDPYFNLAFEDWLFRSADVESPVLLFYRNSPSVIIGRNQNPWKEINFPALRRMGIPFVRRKSGGGTVYHDLGNTNYSIAFPRTSFDRRSNAELVARGVRALGPPAEVNERNDIVVDGLKICLNLFLYPPFGIHVSGSAYKIVNKRAYHHGTMLIDAGLGNLGDLLSNTKAPCTPKGIHSVRSPCWESSSLHARRLSRDFVNSVHQRIHRGIHIIDENELHREEIRKGHSELKSWDWSHGQTPEFTHDLKKTFPWAEVVLHIKSKHGVILSCDFQCKGRDGAKGVSEVCSQLGRDLVGRKYGILDLAEGTGIRREVIEWLRDDM</sequence>
<evidence type="ECO:0000256" key="3">
    <source>
        <dbReference type="ARBA" id="ARBA00008242"/>
    </source>
</evidence>
<dbReference type="InterPro" id="IPR045864">
    <property type="entry name" value="aa-tRNA-synth_II/BPL/LPL"/>
</dbReference>
<dbReference type="Pfam" id="PF21948">
    <property type="entry name" value="LplA-B_cat"/>
    <property type="match status" value="1"/>
</dbReference>
<dbReference type="InterPro" id="IPR004143">
    <property type="entry name" value="BPL_LPL_catalytic"/>
</dbReference>
<evidence type="ECO:0000256" key="2">
    <source>
        <dbReference type="ARBA" id="ARBA00005085"/>
    </source>
</evidence>
<dbReference type="SUPFAM" id="SSF55681">
    <property type="entry name" value="Class II aaRS and biotin synthetases"/>
    <property type="match status" value="1"/>
</dbReference>
<protein>
    <recommendedName>
        <fullName evidence="4">Putative lipoate-protein ligase A</fullName>
    </recommendedName>
</protein>
<reference evidence="6" key="1">
    <citation type="journal article" date="2020" name="Nat. Commun.">
        <title>Large-scale genome sequencing of mycorrhizal fungi provides insights into the early evolution of symbiotic traits.</title>
        <authorList>
            <person name="Miyauchi S."/>
            <person name="Kiss E."/>
            <person name="Kuo A."/>
            <person name="Drula E."/>
            <person name="Kohler A."/>
            <person name="Sanchez-Garcia M."/>
            <person name="Morin E."/>
            <person name="Andreopoulos B."/>
            <person name="Barry K.W."/>
            <person name="Bonito G."/>
            <person name="Buee M."/>
            <person name="Carver A."/>
            <person name="Chen C."/>
            <person name="Cichocki N."/>
            <person name="Clum A."/>
            <person name="Culley D."/>
            <person name="Crous P.W."/>
            <person name="Fauchery L."/>
            <person name="Girlanda M."/>
            <person name="Hayes R.D."/>
            <person name="Keri Z."/>
            <person name="LaButti K."/>
            <person name="Lipzen A."/>
            <person name="Lombard V."/>
            <person name="Magnuson J."/>
            <person name="Maillard F."/>
            <person name="Murat C."/>
            <person name="Nolan M."/>
            <person name="Ohm R.A."/>
            <person name="Pangilinan J."/>
            <person name="Pereira M.F."/>
            <person name="Perotto S."/>
            <person name="Peter M."/>
            <person name="Pfister S."/>
            <person name="Riley R."/>
            <person name="Sitrit Y."/>
            <person name="Stielow J.B."/>
            <person name="Szollosi G."/>
            <person name="Zifcakova L."/>
            <person name="Stursova M."/>
            <person name="Spatafora J.W."/>
            <person name="Tedersoo L."/>
            <person name="Vaario L.M."/>
            <person name="Yamada A."/>
            <person name="Yan M."/>
            <person name="Wang P."/>
            <person name="Xu J."/>
            <person name="Bruns T."/>
            <person name="Baldrian P."/>
            <person name="Vilgalys R."/>
            <person name="Dunand C."/>
            <person name="Henrissat B."/>
            <person name="Grigoriev I.V."/>
            <person name="Hibbett D."/>
            <person name="Nagy L.G."/>
            <person name="Martin F.M."/>
        </authorList>
    </citation>
    <scope>NUCLEOTIDE SEQUENCE</scope>
    <source>
        <strain evidence="6">UP504</strain>
    </source>
</reference>
<dbReference type="EMBL" id="MU128975">
    <property type="protein sequence ID" value="KAF9513270.1"/>
    <property type="molecule type" value="Genomic_DNA"/>
</dbReference>
<comment type="function">
    <text evidence="1">Catalyzes both the ATP-dependent activation of exogenously supplied lipoate to lipoyl-AMP and the transfer of the activated lipoyl onto the lipoyl domains of lipoate-dependent enzymes.</text>
</comment>
<dbReference type="InterPro" id="IPR004562">
    <property type="entry name" value="LipoylTrfase_LipoateP_Ligase"/>
</dbReference>
<proteinExistence type="inferred from homology"/>
<dbReference type="NCBIfam" id="TIGR00545">
    <property type="entry name" value="lipoyltrans"/>
    <property type="match status" value="1"/>
</dbReference>
<comment type="similarity">
    <text evidence="3">Belongs to the LplA family.</text>
</comment>
<evidence type="ECO:0000313" key="7">
    <source>
        <dbReference type="Proteomes" id="UP000886523"/>
    </source>
</evidence>
<gene>
    <name evidence="6" type="ORF">BS47DRAFT_1296563</name>
</gene>
<accession>A0A9P6AXP0</accession>
<comment type="caution">
    <text evidence="6">The sequence shown here is derived from an EMBL/GenBank/DDBJ whole genome shotgun (WGS) entry which is preliminary data.</text>
</comment>